<dbReference type="Gene3D" id="1.10.260.40">
    <property type="entry name" value="lambda repressor-like DNA-binding domains"/>
    <property type="match status" value="1"/>
</dbReference>
<evidence type="ECO:0000259" key="4">
    <source>
        <dbReference type="PROSITE" id="PS50932"/>
    </source>
</evidence>
<keyword evidence="6" id="KW-1185">Reference proteome</keyword>
<evidence type="ECO:0000256" key="3">
    <source>
        <dbReference type="ARBA" id="ARBA00023163"/>
    </source>
</evidence>
<comment type="caution">
    <text evidence="5">The sequence shown here is derived from an EMBL/GenBank/DDBJ whole genome shotgun (WGS) entry which is preliminary data.</text>
</comment>
<dbReference type="GO" id="GO:0000976">
    <property type="term" value="F:transcription cis-regulatory region binding"/>
    <property type="evidence" value="ECO:0007669"/>
    <property type="project" value="TreeGrafter"/>
</dbReference>
<dbReference type="EMBL" id="AEUZ02000001">
    <property type="protein sequence ID" value="EHJ57168.1"/>
    <property type="molecule type" value="Genomic_DNA"/>
</dbReference>
<feature type="domain" description="HTH lacI-type" evidence="4">
    <location>
        <begin position="2"/>
        <end position="56"/>
    </location>
</feature>
<proteinExistence type="predicted"/>
<evidence type="ECO:0000313" key="6">
    <source>
        <dbReference type="Proteomes" id="UP000005388"/>
    </source>
</evidence>
<keyword evidence="1" id="KW-0805">Transcription regulation</keyword>
<evidence type="ECO:0000256" key="2">
    <source>
        <dbReference type="ARBA" id="ARBA00023125"/>
    </source>
</evidence>
<dbReference type="GO" id="GO:0003700">
    <property type="term" value="F:DNA-binding transcription factor activity"/>
    <property type="evidence" value="ECO:0007669"/>
    <property type="project" value="TreeGrafter"/>
</dbReference>
<dbReference type="CDD" id="cd00093">
    <property type="entry name" value="HTH_XRE"/>
    <property type="match status" value="1"/>
</dbReference>
<dbReference type="eggNOG" id="COG1609">
    <property type="taxonomic scope" value="Bacteria"/>
</dbReference>
<dbReference type="SUPFAM" id="SSF53822">
    <property type="entry name" value="Periplasmic binding protein-like I"/>
    <property type="match status" value="1"/>
</dbReference>
<keyword evidence="2" id="KW-0238">DNA-binding</keyword>
<dbReference type="PANTHER" id="PTHR30146">
    <property type="entry name" value="LACI-RELATED TRANSCRIPTIONAL REPRESSOR"/>
    <property type="match status" value="1"/>
</dbReference>
<dbReference type="SMART" id="SM00354">
    <property type="entry name" value="HTH_LACI"/>
    <property type="match status" value="1"/>
</dbReference>
<name>G5KEB1_9STRE</name>
<dbReference type="Pfam" id="PF00532">
    <property type="entry name" value="Peripla_BP_1"/>
    <property type="match status" value="1"/>
</dbReference>
<dbReference type="InterPro" id="IPR028082">
    <property type="entry name" value="Peripla_BP_I"/>
</dbReference>
<dbReference type="RefSeq" id="WP_006739892.1">
    <property type="nucleotide sequence ID" value="NZ_AEUZ02000001.1"/>
</dbReference>
<organism evidence="5 6">
    <name type="scientific">Streptococcus urinalis 2285-97</name>
    <dbReference type="NCBI Taxonomy" id="764291"/>
    <lineage>
        <taxon>Bacteria</taxon>
        <taxon>Bacillati</taxon>
        <taxon>Bacillota</taxon>
        <taxon>Bacilli</taxon>
        <taxon>Lactobacillales</taxon>
        <taxon>Streptococcaceae</taxon>
        <taxon>Streptococcus</taxon>
    </lineage>
</organism>
<dbReference type="PROSITE" id="PS50932">
    <property type="entry name" value="HTH_LACI_2"/>
    <property type="match status" value="1"/>
</dbReference>
<sequence length="310" mass="35179">MVSIREIAKLTGYSPSTISRYINQSGYVSKEAAEMIQKVISEKHYYPNQSAIDLSSGHTRKIGVVVPHTKHYYFTEIIRGMIEMALSSQYQLVILPSDYDVDKELAYLDQLRSKALEAIVFTSRAISLETIESYQPYGQIVCLEKTDKPNLSSVYINRYTGYLGLFSYLKTKPIKRMALFFTRNDEISETYRETMSYCQNLLPSVSCHTFGHLSQYEDATIAFNYLNLEEPFDCVLSNSDDLAAGLLEIYSEKGLTTPLIVSQEAQLSGKLQKIPSIKNQTYRLGMKAFKAAISKDVKTQSLSSTFLEKR</sequence>
<evidence type="ECO:0000256" key="1">
    <source>
        <dbReference type="ARBA" id="ARBA00023015"/>
    </source>
</evidence>
<dbReference type="Proteomes" id="UP000005388">
    <property type="component" value="Unassembled WGS sequence"/>
</dbReference>
<dbReference type="InterPro" id="IPR010982">
    <property type="entry name" value="Lambda_DNA-bd_dom_sf"/>
</dbReference>
<gene>
    <name evidence="5" type="ORF">STRUR_2049</name>
</gene>
<dbReference type="Gene3D" id="3.40.50.2300">
    <property type="match status" value="2"/>
</dbReference>
<dbReference type="InterPro" id="IPR000843">
    <property type="entry name" value="HTH_LacI"/>
</dbReference>
<dbReference type="PANTHER" id="PTHR30146:SF105">
    <property type="entry name" value="CATABOLITE CONTROL PROTEIN B"/>
    <property type="match status" value="1"/>
</dbReference>
<evidence type="ECO:0000313" key="5">
    <source>
        <dbReference type="EMBL" id="EHJ57168.1"/>
    </source>
</evidence>
<dbReference type="STRING" id="764291.STRUR_2049"/>
<dbReference type="InterPro" id="IPR001761">
    <property type="entry name" value="Peripla_BP/Lac1_sug-bd_dom"/>
</dbReference>
<accession>G5KEB1</accession>
<dbReference type="InterPro" id="IPR001387">
    <property type="entry name" value="Cro/C1-type_HTH"/>
</dbReference>
<dbReference type="AlphaFoldDB" id="G5KEB1"/>
<dbReference type="SUPFAM" id="SSF47413">
    <property type="entry name" value="lambda repressor-like DNA-binding domains"/>
    <property type="match status" value="1"/>
</dbReference>
<protein>
    <submittedName>
        <fullName evidence="5">Periplasmic binding protein and sugar binding domain of the LacI family protein</fullName>
    </submittedName>
</protein>
<dbReference type="Pfam" id="PF00356">
    <property type="entry name" value="LacI"/>
    <property type="match status" value="1"/>
</dbReference>
<reference evidence="5 6" key="1">
    <citation type="journal article" date="2014" name="Int. J. Syst. Evol. Microbiol.">
        <title>Phylogenomics and the dynamic genome evolution of the genus Streptococcus.</title>
        <authorList>
            <consortium name="The Broad Institute Genome Sequencing Platform"/>
            <person name="Richards V.P."/>
            <person name="Palmer S.R."/>
            <person name="Pavinski Bitar P.D."/>
            <person name="Qin X."/>
            <person name="Weinstock G.M."/>
            <person name="Highlander S.K."/>
            <person name="Town C.D."/>
            <person name="Burne R.A."/>
            <person name="Stanhope M.J."/>
        </authorList>
    </citation>
    <scope>NUCLEOTIDE SEQUENCE [LARGE SCALE GENOMIC DNA]</scope>
    <source>
        <strain evidence="5 6">2285-97</strain>
    </source>
</reference>
<keyword evidence="3" id="KW-0804">Transcription</keyword>